<dbReference type="Proteomes" id="UP000266016">
    <property type="component" value="Unassembled WGS sequence"/>
</dbReference>
<name>A0A398BIL4_9BACI</name>
<evidence type="ECO:0000256" key="3">
    <source>
        <dbReference type="ARBA" id="ARBA00023082"/>
    </source>
</evidence>
<reference evidence="7 8" key="1">
    <citation type="submission" date="2018-08" db="EMBL/GenBank/DDBJ databases">
        <title>Bacillus jemisoniae sp. nov., Bacillus chryseoplanitiae sp. nov., Bacillus resnikiae sp. nov., and Bacillus frankliniae sp. nov., isolated from Viking spacecraft and associated surfaces.</title>
        <authorList>
            <person name="Seuylemezian A."/>
            <person name="Vaishampayan P."/>
        </authorList>
    </citation>
    <scope>NUCLEOTIDE SEQUENCE [LARGE SCALE GENOMIC DNA]</scope>
    <source>
        <strain evidence="7 8">MA001</strain>
    </source>
</reference>
<dbReference type="SUPFAM" id="SSF88659">
    <property type="entry name" value="Sigma3 and sigma4 domains of RNA polymerase sigma factors"/>
    <property type="match status" value="1"/>
</dbReference>
<dbReference type="Pfam" id="PF08281">
    <property type="entry name" value="Sigma70_r4_2"/>
    <property type="match status" value="1"/>
</dbReference>
<dbReference type="Gene3D" id="1.10.10.10">
    <property type="entry name" value="Winged helix-like DNA-binding domain superfamily/Winged helix DNA-binding domain"/>
    <property type="match status" value="1"/>
</dbReference>
<gene>
    <name evidence="7" type="ORF">D1953_05170</name>
</gene>
<dbReference type="InterPro" id="IPR013325">
    <property type="entry name" value="RNA_pol_sigma_r2"/>
</dbReference>
<dbReference type="NCBIfam" id="TIGR02937">
    <property type="entry name" value="sigma70-ECF"/>
    <property type="match status" value="1"/>
</dbReference>
<dbReference type="Pfam" id="PF04542">
    <property type="entry name" value="Sigma70_r2"/>
    <property type="match status" value="1"/>
</dbReference>
<proteinExistence type="inferred from homology"/>
<dbReference type="CDD" id="cd06171">
    <property type="entry name" value="Sigma70_r4"/>
    <property type="match status" value="1"/>
</dbReference>
<evidence type="ECO:0000256" key="4">
    <source>
        <dbReference type="ARBA" id="ARBA00023163"/>
    </source>
</evidence>
<dbReference type="InterPro" id="IPR036388">
    <property type="entry name" value="WH-like_DNA-bd_sf"/>
</dbReference>
<evidence type="ECO:0000259" key="5">
    <source>
        <dbReference type="Pfam" id="PF04542"/>
    </source>
</evidence>
<feature type="domain" description="RNA polymerase sigma-70 region 2" evidence="5">
    <location>
        <begin position="35"/>
        <end position="101"/>
    </location>
</feature>
<dbReference type="InterPro" id="IPR013324">
    <property type="entry name" value="RNA_pol_sigma_r3/r4-like"/>
</dbReference>
<dbReference type="GO" id="GO:0016987">
    <property type="term" value="F:sigma factor activity"/>
    <property type="evidence" value="ECO:0007669"/>
    <property type="project" value="UniProtKB-KW"/>
</dbReference>
<dbReference type="InterPro" id="IPR013249">
    <property type="entry name" value="RNA_pol_sigma70_r4_t2"/>
</dbReference>
<dbReference type="InterPro" id="IPR007627">
    <property type="entry name" value="RNA_pol_sigma70_r2"/>
</dbReference>
<evidence type="ECO:0000313" key="7">
    <source>
        <dbReference type="EMBL" id="RID87580.1"/>
    </source>
</evidence>
<keyword evidence="2" id="KW-0805">Transcription regulation</keyword>
<evidence type="ECO:0000256" key="1">
    <source>
        <dbReference type="ARBA" id="ARBA00010641"/>
    </source>
</evidence>
<dbReference type="SUPFAM" id="SSF88946">
    <property type="entry name" value="Sigma2 domain of RNA polymerase sigma factors"/>
    <property type="match status" value="1"/>
</dbReference>
<dbReference type="PANTHER" id="PTHR43133">
    <property type="entry name" value="RNA POLYMERASE ECF-TYPE SIGMA FACTO"/>
    <property type="match status" value="1"/>
</dbReference>
<dbReference type="InterPro" id="IPR014284">
    <property type="entry name" value="RNA_pol_sigma-70_dom"/>
</dbReference>
<evidence type="ECO:0000313" key="8">
    <source>
        <dbReference type="Proteomes" id="UP000266016"/>
    </source>
</evidence>
<organism evidence="7 8">
    <name type="scientific">Peribacillus asahii</name>
    <dbReference type="NCBI Taxonomy" id="228899"/>
    <lineage>
        <taxon>Bacteria</taxon>
        <taxon>Bacillati</taxon>
        <taxon>Bacillota</taxon>
        <taxon>Bacilli</taxon>
        <taxon>Bacillales</taxon>
        <taxon>Bacillaceae</taxon>
        <taxon>Peribacillus</taxon>
    </lineage>
</organism>
<sequence>MNTHLLLLKSILTNEGRERMSEGKVSEECSFTSTYKKFYKRLYYLTLAIIKCPHLAHDITQETFIKAYYKKDTIVDMDKVGAWLSTVATRTAIDFCRKQKRICQVFQQELMEGMGCHIIVECEIELSCLKEDLCRQVMKLADKQREVLLLKVNGGLKETEIADVLHMKPTTVKVNLYRARKQLRRALTA</sequence>
<comment type="caution">
    <text evidence="7">The sequence shown here is derived from an EMBL/GenBank/DDBJ whole genome shotgun (WGS) entry which is preliminary data.</text>
</comment>
<protein>
    <submittedName>
        <fullName evidence="7">RNA polymerase sigma factor</fullName>
    </submittedName>
</protein>
<evidence type="ECO:0000259" key="6">
    <source>
        <dbReference type="Pfam" id="PF08281"/>
    </source>
</evidence>
<dbReference type="GO" id="GO:0006352">
    <property type="term" value="P:DNA-templated transcription initiation"/>
    <property type="evidence" value="ECO:0007669"/>
    <property type="project" value="InterPro"/>
</dbReference>
<comment type="similarity">
    <text evidence="1">Belongs to the sigma-70 factor family. ECF subfamily.</text>
</comment>
<evidence type="ECO:0000256" key="2">
    <source>
        <dbReference type="ARBA" id="ARBA00023015"/>
    </source>
</evidence>
<dbReference type="PANTHER" id="PTHR43133:SF46">
    <property type="entry name" value="RNA POLYMERASE SIGMA-70 FACTOR ECF SUBFAMILY"/>
    <property type="match status" value="1"/>
</dbReference>
<keyword evidence="8" id="KW-1185">Reference proteome</keyword>
<keyword evidence="4" id="KW-0804">Transcription</keyword>
<dbReference type="InterPro" id="IPR039425">
    <property type="entry name" value="RNA_pol_sigma-70-like"/>
</dbReference>
<accession>A0A398BIL4</accession>
<feature type="domain" description="RNA polymerase sigma factor 70 region 4 type 2" evidence="6">
    <location>
        <begin position="136"/>
        <end position="183"/>
    </location>
</feature>
<dbReference type="Gene3D" id="1.10.1740.10">
    <property type="match status" value="1"/>
</dbReference>
<dbReference type="EMBL" id="QWVS01000011">
    <property type="protein sequence ID" value="RID87580.1"/>
    <property type="molecule type" value="Genomic_DNA"/>
</dbReference>
<keyword evidence="3" id="KW-0731">Sigma factor</keyword>
<dbReference type="GO" id="GO:0003677">
    <property type="term" value="F:DNA binding"/>
    <property type="evidence" value="ECO:0007669"/>
    <property type="project" value="InterPro"/>
</dbReference>
<dbReference type="AlphaFoldDB" id="A0A398BIL4"/>